<dbReference type="EMBL" id="JAPEVB010000001">
    <property type="protein sequence ID" value="KAJ4397860.1"/>
    <property type="molecule type" value="Genomic_DNA"/>
</dbReference>
<dbReference type="AlphaFoldDB" id="A0A9W8Z4X9"/>
<dbReference type="Proteomes" id="UP001140453">
    <property type="component" value="Unassembled WGS sequence"/>
</dbReference>
<dbReference type="SUPFAM" id="SSF53756">
    <property type="entry name" value="UDP-Glycosyltransferase/glycogen phosphorylase"/>
    <property type="match status" value="1"/>
</dbReference>
<sequence length="486" mass="53873">MATISSKAILLYALPPREGHMRPALQITSHLVARGFDITIIGVSAWKDAIISAGARYAPMIGLWDTLDDLTSPKSKWKKILDLAHNPKEMRRQLTAALSHKVLPSGLESVRHALSEIHRRHSSLEGRTVVILSDTCFSGTLPLKLGSDRPPGYENVNIRTIGIGVVPQFWASSSRSPWGVGLAHDPTDEGVERNLKAYADEWDQEAEDRARWMLEALNCDETVDELFLRHDADGLKGGIRHPFHDSYTVCHDTTLQLTLPSLELPARTPEHLKFAGSLPLKPLSLWHDLQYPSWFDSDIREARKNQKRVVVVAQGTESPDFNDLIIPCINGLADRDDIVVVAILCRKGASLGEYEQGHSETTGGSFVLASNAHVIDYFPYDAVLEHADIFVSASGYGGLTHAVANSVPLIQAGRLLDKVDIGRRVEYSGLGIYLEGNVGPKDVCVGVDRILHNYQAYKDRALRLKAESKSYQPLEILEQEILRFTT</sequence>
<evidence type="ECO:0000313" key="1">
    <source>
        <dbReference type="EMBL" id="KAJ4397860.1"/>
    </source>
</evidence>
<accession>A0A9W8Z4X9</accession>
<reference evidence="1" key="1">
    <citation type="submission" date="2022-10" db="EMBL/GenBank/DDBJ databases">
        <title>Tapping the CABI collections for fungal endophytes: first genome assemblies for Collariella, Neodidymelliopsis, Ascochyta clinopodiicola, Didymella pomorum, Didymosphaeria variabile, Neocosmospora piperis and Neocucurbitaria cava.</title>
        <authorList>
            <person name="Hill R."/>
        </authorList>
    </citation>
    <scope>NUCLEOTIDE SEQUENCE</scope>
    <source>
        <strain evidence="1">IMI 355082</strain>
    </source>
</reference>
<gene>
    <name evidence="1" type="ORF">N0V93_002097</name>
</gene>
<protein>
    <recommendedName>
        <fullName evidence="3">Glycosyltransferase</fullName>
    </recommendedName>
</protein>
<organism evidence="1 2">
    <name type="scientific">Gnomoniopsis smithogilvyi</name>
    <dbReference type="NCBI Taxonomy" id="1191159"/>
    <lineage>
        <taxon>Eukaryota</taxon>
        <taxon>Fungi</taxon>
        <taxon>Dikarya</taxon>
        <taxon>Ascomycota</taxon>
        <taxon>Pezizomycotina</taxon>
        <taxon>Sordariomycetes</taxon>
        <taxon>Sordariomycetidae</taxon>
        <taxon>Diaporthales</taxon>
        <taxon>Gnomoniaceae</taxon>
        <taxon>Gnomoniopsis</taxon>
    </lineage>
</organism>
<keyword evidence="2" id="KW-1185">Reference proteome</keyword>
<name>A0A9W8Z4X9_9PEZI</name>
<dbReference type="OrthoDB" id="5835829at2759"/>
<evidence type="ECO:0000313" key="2">
    <source>
        <dbReference type="Proteomes" id="UP001140453"/>
    </source>
</evidence>
<proteinExistence type="predicted"/>
<evidence type="ECO:0008006" key="3">
    <source>
        <dbReference type="Google" id="ProtNLM"/>
    </source>
</evidence>
<dbReference type="Gene3D" id="3.40.50.2000">
    <property type="entry name" value="Glycogen Phosphorylase B"/>
    <property type="match status" value="2"/>
</dbReference>
<comment type="caution">
    <text evidence="1">The sequence shown here is derived from an EMBL/GenBank/DDBJ whole genome shotgun (WGS) entry which is preliminary data.</text>
</comment>